<organism evidence="6 7">
    <name type="scientific">Pythium insidiosum</name>
    <name type="common">Pythiosis disease agent</name>
    <dbReference type="NCBI Taxonomy" id="114742"/>
    <lineage>
        <taxon>Eukaryota</taxon>
        <taxon>Sar</taxon>
        <taxon>Stramenopiles</taxon>
        <taxon>Oomycota</taxon>
        <taxon>Peronosporomycetes</taxon>
        <taxon>Pythiales</taxon>
        <taxon>Pythiaceae</taxon>
        <taxon>Pythium</taxon>
    </lineage>
</organism>
<accession>A0AAD5Q5Z9</accession>
<keyword evidence="7" id="KW-1185">Reference proteome</keyword>
<gene>
    <name evidence="6" type="ORF">P43SY_008334</name>
</gene>
<comment type="caution">
    <text evidence="6">The sequence shown here is derived from an EMBL/GenBank/DDBJ whole genome shotgun (WGS) entry which is preliminary data.</text>
</comment>
<evidence type="ECO:0000259" key="5">
    <source>
        <dbReference type="Pfam" id="PF20147"/>
    </source>
</evidence>
<evidence type="ECO:0000256" key="3">
    <source>
        <dbReference type="ARBA" id="ARBA00022525"/>
    </source>
</evidence>
<feature type="compositionally biased region" description="Low complexity" evidence="4">
    <location>
        <begin position="46"/>
        <end position="56"/>
    </location>
</feature>
<dbReference type="GO" id="GO:0005576">
    <property type="term" value="C:extracellular region"/>
    <property type="evidence" value="ECO:0007669"/>
    <property type="project" value="UniProtKB-SubCell"/>
</dbReference>
<evidence type="ECO:0000313" key="6">
    <source>
        <dbReference type="EMBL" id="KAJ0399014.1"/>
    </source>
</evidence>
<proteinExistence type="predicted"/>
<dbReference type="EMBL" id="JAKCXM010000197">
    <property type="protein sequence ID" value="KAJ0399014.1"/>
    <property type="molecule type" value="Genomic_DNA"/>
</dbReference>
<evidence type="ECO:0000256" key="1">
    <source>
        <dbReference type="ARBA" id="ARBA00004340"/>
    </source>
</evidence>
<sequence length="793" mass="88913">MDASGDDAPLAAEMEIPWLDSVDIEQLVAWMSDDSTDSDSRGHTVPAPAAPAQLQAATSTAVVAAKDNNSTRRRQKEELSYLRSRVVELEDDLTRLRASQLRPVDPQQSAEGADDDKAWEGIARRQRMQRQRAEIENYKLRQMLESQLRVAETLDRLLRKRPNLGTTDSRDAKRSRQIGDATDASVPDDAMFRRLLASVEMSYATMHQTFEQNGLLTAPVGHRKVEIRAMTDAPTAAAGTHRHAKVFVEMTDVATVPFALEATAHAAWHCITSGYMQVDHEVYTGLSQETNSDDMLAIKYAVTLSRRRLQVNMNARGLMKRYAGADEIVDVWDSSSVTSGLRAGSSEPGIQVTERGWTVLRRLGPSSTVVYTCMQMLPLVSYAQTSDEERQVGLLTNLALDYYGDQLDLAQQAIESLLLDTARSSWVPSRTFLVRTMAEVELECAVYGEGSVFPVKIARDAKVSALQEAIFEKKRYKERYHFDASDLTLFLAKKDGAWLKDDDSVDDLLSGKTDTAYKKMRSTWKLSKKECFGDFELGEEVIHILVELPPQQQAASFKKQPRYYKGMSTEASCRKFLDALARELSAYYDFDFYYAVPTIGDVFHAVENGSWAFRVKKRKPLTATALPDYFTEDEWNALKNLNKRTTLRIHDGKGLSQETNSDDMLAIKYAVTLSRRRLQVNMNARGLMKRYAGADEIVDVWDSSSVTSGLRAGSSEPGIQVTERGWTVLRRLGPSSTVVYTCMQMLPLVSYAQTSDEERQVGLLTNLALDYYGDQLDLAQQAIESLLLDTARR</sequence>
<protein>
    <recommendedName>
        <fullName evidence="5">Crinkler effector protein N-terminal domain-containing protein</fullName>
    </recommendedName>
</protein>
<dbReference type="InterPro" id="IPR045379">
    <property type="entry name" value="Crinkler_N"/>
</dbReference>
<dbReference type="Pfam" id="PF20147">
    <property type="entry name" value="Crinkler"/>
    <property type="match status" value="1"/>
</dbReference>
<name>A0AAD5Q5Z9_PYTIN</name>
<evidence type="ECO:0000313" key="7">
    <source>
        <dbReference type="Proteomes" id="UP001209570"/>
    </source>
</evidence>
<evidence type="ECO:0000256" key="2">
    <source>
        <dbReference type="ARBA" id="ARBA00004613"/>
    </source>
</evidence>
<reference evidence="6" key="1">
    <citation type="submission" date="2021-12" db="EMBL/GenBank/DDBJ databases">
        <title>Prjna785345.</title>
        <authorList>
            <person name="Rujirawat T."/>
            <person name="Krajaejun T."/>
        </authorList>
    </citation>
    <scope>NUCLEOTIDE SEQUENCE</scope>
    <source>
        <strain evidence="6">Pi057C3</strain>
    </source>
</reference>
<feature type="region of interest" description="Disordered" evidence="4">
    <location>
        <begin position="33"/>
        <end position="56"/>
    </location>
</feature>
<keyword evidence="3" id="KW-0964">Secreted</keyword>
<feature type="region of interest" description="Disordered" evidence="4">
    <location>
        <begin position="161"/>
        <end position="183"/>
    </location>
</feature>
<dbReference type="GO" id="GO:0043657">
    <property type="term" value="C:host cell"/>
    <property type="evidence" value="ECO:0007669"/>
    <property type="project" value="UniProtKB-SubCell"/>
</dbReference>
<dbReference type="PANTHER" id="PTHR35796:SF3">
    <property type="entry name" value="BHLH DOMAIN-CONTAINING PROTEIN"/>
    <property type="match status" value="1"/>
</dbReference>
<dbReference type="AlphaFoldDB" id="A0AAD5Q5Z9"/>
<feature type="domain" description="Crinkler effector protein N-terminal" evidence="5">
    <location>
        <begin position="440"/>
        <end position="547"/>
    </location>
</feature>
<evidence type="ECO:0000256" key="4">
    <source>
        <dbReference type="SAM" id="MobiDB-lite"/>
    </source>
</evidence>
<dbReference type="PANTHER" id="PTHR35796">
    <property type="entry name" value="HYPOTHETICAL CYTOSOLIC PROTEIN"/>
    <property type="match status" value="1"/>
</dbReference>
<dbReference type="Proteomes" id="UP001209570">
    <property type="component" value="Unassembled WGS sequence"/>
</dbReference>
<comment type="subcellular location">
    <subcellularLocation>
        <location evidence="1">Host cell</location>
    </subcellularLocation>
    <subcellularLocation>
        <location evidence="2">Secreted</location>
    </subcellularLocation>
</comment>